<evidence type="ECO:0000256" key="3">
    <source>
        <dbReference type="ARBA" id="ARBA00022692"/>
    </source>
</evidence>
<evidence type="ECO:0000256" key="2">
    <source>
        <dbReference type="ARBA" id="ARBA00022475"/>
    </source>
</evidence>
<dbReference type="PANTHER" id="PTHR33931:SF2">
    <property type="entry name" value="HOLIN-LIKE PROTEIN CIDA"/>
    <property type="match status" value="1"/>
</dbReference>
<reference evidence="7 8" key="1">
    <citation type="submission" date="2023-07" db="EMBL/GenBank/DDBJ databases">
        <title>Genomic Encyclopedia of Type Strains, Phase IV (KMG-IV): sequencing the most valuable type-strain genomes for metagenomic binning, comparative biology and taxonomic classification.</title>
        <authorList>
            <person name="Goeker M."/>
        </authorList>
    </citation>
    <scope>NUCLEOTIDE SEQUENCE [LARGE SCALE GENOMIC DNA]</scope>
    <source>
        <strain evidence="7 8">DSM 22616</strain>
    </source>
</reference>
<comment type="subcellular location">
    <subcellularLocation>
        <location evidence="1">Cell membrane</location>
        <topology evidence="1">Multi-pass membrane protein</topology>
    </subcellularLocation>
</comment>
<keyword evidence="4 6" id="KW-1133">Transmembrane helix</keyword>
<protein>
    <submittedName>
        <fullName evidence="7">Holin-like protein</fullName>
    </submittedName>
</protein>
<organism evidence="7 8">
    <name type="scientific">Peptoniphilus koenoeneniae</name>
    <dbReference type="NCBI Taxonomy" id="507751"/>
    <lineage>
        <taxon>Bacteria</taxon>
        <taxon>Bacillati</taxon>
        <taxon>Bacillota</taxon>
        <taxon>Tissierellia</taxon>
        <taxon>Tissierellales</taxon>
        <taxon>Peptoniphilaceae</taxon>
        <taxon>Peptoniphilus</taxon>
    </lineage>
</organism>
<dbReference type="PANTHER" id="PTHR33931">
    <property type="entry name" value="HOLIN-LIKE PROTEIN CIDA-RELATED"/>
    <property type="match status" value="1"/>
</dbReference>
<name>A0ABU0ASU4_9FIRM</name>
<keyword evidence="5 6" id="KW-0472">Membrane</keyword>
<feature type="transmembrane region" description="Helical" evidence="6">
    <location>
        <begin position="31"/>
        <end position="47"/>
    </location>
</feature>
<dbReference type="Proteomes" id="UP001236559">
    <property type="component" value="Unassembled WGS sequence"/>
</dbReference>
<evidence type="ECO:0000256" key="1">
    <source>
        <dbReference type="ARBA" id="ARBA00004651"/>
    </source>
</evidence>
<evidence type="ECO:0000313" key="7">
    <source>
        <dbReference type="EMBL" id="MDQ0274321.1"/>
    </source>
</evidence>
<feature type="transmembrane region" description="Helical" evidence="6">
    <location>
        <begin position="59"/>
        <end position="81"/>
    </location>
</feature>
<evidence type="ECO:0000313" key="8">
    <source>
        <dbReference type="Proteomes" id="UP001236559"/>
    </source>
</evidence>
<comment type="caution">
    <text evidence="7">The sequence shown here is derived from an EMBL/GenBank/DDBJ whole genome shotgun (WGS) entry which is preliminary data.</text>
</comment>
<dbReference type="Pfam" id="PF03788">
    <property type="entry name" value="LrgA"/>
    <property type="match status" value="1"/>
</dbReference>
<dbReference type="InterPro" id="IPR005538">
    <property type="entry name" value="LrgA/CidA"/>
</dbReference>
<proteinExistence type="predicted"/>
<gene>
    <name evidence="7" type="ORF">J2S72_000329</name>
</gene>
<sequence length="117" mass="12892">MNYLKEFVILCICLMLGVATRHIINFPIPEAVYGMIYLFIAFALNIIKPDDVKKTSNGILQNLAILFVPAGVGIINSYSAIKGKTLMLIVLVVLGTAITMGVTGKIIELLQRRKNVR</sequence>
<dbReference type="EMBL" id="JAUSTN010000002">
    <property type="protein sequence ID" value="MDQ0274321.1"/>
    <property type="molecule type" value="Genomic_DNA"/>
</dbReference>
<accession>A0ABU0ASU4</accession>
<evidence type="ECO:0000256" key="6">
    <source>
        <dbReference type="SAM" id="Phobius"/>
    </source>
</evidence>
<evidence type="ECO:0000256" key="4">
    <source>
        <dbReference type="ARBA" id="ARBA00022989"/>
    </source>
</evidence>
<keyword evidence="2" id="KW-1003">Cell membrane</keyword>
<feature type="transmembrane region" description="Helical" evidence="6">
    <location>
        <begin position="87"/>
        <end position="107"/>
    </location>
</feature>
<evidence type="ECO:0000256" key="5">
    <source>
        <dbReference type="ARBA" id="ARBA00023136"/>
    </source>
</evidence>
<keyword evidence="3 6" id="KW-0812">Transmembrane</keyword>
<keyword evidence="8" id="KW-1185">Reference proteome</keyword>
<dbReference type="RefSeq" id="WP_023054909.1">
    <property type="nucleotide sequence ID" value="NZ_JAUSTN010000002.1"/>
</dbReference>